<comment type="similarity">
    <text evidence="2">Belongs to the virb1 family.</text>
</comment>
<dbReference type="PROSITE" id="PS00922">
    <property type="entry name" value="TRANSGLYCOSYLASE"/>
    <property type="match status" value="1"/>
</dbReference>
<accession>A0A917ALT2</accession>
<dbReference type="AlphaFoldDB" id="A0A917ALT2"/>
<proteinExistence type="inferred from homology"/>
<dbReference type="PANTHER" id="PTHR37423:SF2">
    <property type="entry name" value="MEMBRANE-BOUND LYTIC MUREIN TRANSGLYCOSYLASE C"/>
    <property type="match status" value="1"/>
</dbReference>
<name>A0A917ALT2_9RHOB</name>
<dbReference type="Pfam" id="PF01464">
    <property type="entry name" value="SLT"/>
    <property type="match status" value="1"/>
</dbReference>
<dbReference type="GO" id="GO:0000270">
    <property type="term" value="P:peptidoglycan metabolic process"/>
    <property type="evidence" value="ECO:0007669"/>
    <property type="project" value="InterPro"/>
</dbReference>
<dbReference type="InterPro" id="IPR000189">
    <property type="entry name" value="Transglyc_AS"/>
</dbReference>
<dbReference type="PANTHER" id="PTHR37423">
    <property type="entry name" value="SOLUBLE LYTIC MUREIN TRANSGLYCOSYLASE-RELATED"/>
    <property type="match status" value="1"/>
</dbReference>
<comment type="similarity">
    <text evidence="1">Belongs to the transglycosylase Slt family.</text>
</comment>
<evidence type="ECO:0000256" key="3">
    <source>
        <dbReference type="SAM" id="SignalP"/>
    </source>
</evidence>
<evidence type="ECO:0000256" key="1">
    <source>
        <dbReference type="ARBA" id="ARBA00007734"/>
    </source>
</evidence>
<dbReference type="InterPro" id="IPR008258">
    <property type="entry name" value="Transglycosylase_SLT_dom_1"/>
</dbReference>
<evidence type="ECO:0000256" key="2">
    <source>
        <dbReference type="ARBA" id="ARBA00009387"/>
    </source>
</evidence>
<dbReference type="Gene3D" id="1.10.530.10">
    <property type="match status" value="1"/>
</dbReference>
<feature type="chain" id="PRO_5036999091" evidence="3">
    <location>
        <begin position="22"/>
        <end position="290"/>
    </location>
</feature>
<dbReference type="EMBL" id="BMKN01000003">
    <property type="protein sequence ID" value="GGE60090.1"/>
    <property type="molecule type" value="Genomic_DNA"/>
</dbReference>
<evidence type="ECO:0000259" key="4">
    <source>
        <dbReference type="Pfam" id="PF01464"/>
    </source>
</evidence>
<gene>
    <name evidence="5" type="ORF">GCM10011517_29610</name>
</gene>
<reference evidence="5" key="1">
    <citation type="journal article" date="2014" name="Int. J. Syst. Evol. Microbiol.">
        <title>Complete genome sequence of Corynebacterium casei LMG S-19264T (=DSM 44701T), isolated from a smear-ripened cheese.</title>
        <authorList>
            <consortium name="US DOE Joint Genome Institute (JGI-PGF)"/>
            <person name="Walter F."/>
            <person name="Albersmeier A."/>
            <person name="Kalinowski J."/>
            <person name="Ruckert C."/>
        </authorList>
    </citation>
    <scope>NUCLEOTIDE SEQUENCE</scope>
    <source>
        <strain evidence="5">CGMCC 1.16012</strain>
    </source>
</reference>
<dbReference type="Proteomes" id="UP000606730">
    <property type="component" value="Unassembled WGS sequence"/>
</dbReference>
<dbReference type="CDD" id="cd00254">
    <property type="entry name" value="LT-like"/>
    <property type="match status" value="1"/>
</dbReference>
<keyword evidence="6" id="KW-1185">Reference proteome</keyword>
<dbReference type="InterPro" id="IPR023346">
    <property type="entry name" value="Lysozyme-like_dom_sf"/>
</dbReference>
<dbReference type="GO" id="GO:0008933">
    <property type="term" value="F:peptidoglycan lytic transglycosylase activity"/>
    <property type="evidence" value="ECO:0007669"/>
    <property type="project" value="InterPro"/>
</dbReference>
<dbReference type="GO" id="GO:0016020">
    <property type="term" value="C:membrane"/>
    <property type="evidence" value="ECO:0007669"/>
    <property type="project" value="InterPro"/>
</dbReference>
<keyword evidence="3" id="KW-0732">Signal</keyword>
<sequence length="290" mass="31664">MRYLANVILFVMSFGLTPSVAQESALDEALPQVNYPGSEAKRVKPPTPGAKKRIMVQITERYPAFPPPPVDYVQPTSVNPDDFRQVEPNAPKPVEGTRYGWYWRFISPEIAASRPGRMQEAIAALYAAPEGQEISGPRLQTIQNYVNAYGSDILRATVGTRVSPALVMAVISVESAGVPTAVSHKGAQGLMQLMPATARRFGVKDARNPAENIRGGVAYLDFLMELFDRDPILVLAAYNAGEGAVQRSGGVPRYAETRDYVPKVLAAWDVARGLCLTRPELATDGCVFRR</sequence>
<protein>
    <submittedName>
        <fullName evidence="5">Murein transglycosylase</fullName>
    </submittedName>
</protein>
<comment type="caution">
    <text evidence="5">The sequence shown here is derived from an EMBL/GenBank/DDBJ whole genome shotgun (WGS) entry which is preliminary data.</text>
</comment>
<dbReference type="SUPFAM" id="SSF53955">
    <property type="entry name" value="Lysozyme-like"/>
    <property type="match status" value="1"/>
</dbReference>
<feature type="domain" description="Transglycosylase SLT" evidence="4">
    <location>
        <begin position="156"/>
        <end position="250"/>
    </location>
</feature>
<reference evidence="5" key="2">
    <citation type="submission" date="2020-09" db="EMBL/GenBank/DDBJ databases">
        <authorList>
            <person name="Sun Q."/>
            <person name="Zhou Y."/>
        </authorList>
    </citation>
    <scope>NUCLEOTIDE SEQUENCE</scope>
    <source>
        <strain evidence="5">CGMCC 1.16012</strain>
    </source>
</reference>
<evidence type="ECO:0000313" key="5">
    <source>
        <dbReference type="EMBL" id="GGE60090.1"/>
    </source>
</evidence>
<evidence type="ECO:0000313" key="6">
    <source>
        <dbReference type="Proteomes" id="UP000606730"/>
    </source>
</evidence>
<organism evidence="5 6">
    <name type="scientific">Actibacterium pelagium</name>
    <dbReference type="NCBI Taxonomy" id="2029103"/>
    <lineage>
        <taxon>Bacteria</taxon>
        <taxon>Pseudomonadati</taxon>
        <taxon>Pseudomonadota</taxon>
        <taxon>Alphaproteobacteria</taxon>
        <taxon>Rhodobacterales</taxon>
        <taxon>Roseobacteraceae</taxon>
        <taxon>Actibacterium</taxon>
    </lineage>
</organism>
<feature type="signal peptide" evidence="3">
    <location>
        <begin position="1"/>
        <end position="21"/>
    </location>
</feature>